<organism evidence="2 3">
    <name type="scientific">Marchantia polymorpha subsp. ruderalis</name>
    <dbReference type="NCBI Taxonomy" id="1480154"/>
    <lineage>
        <taxon>Eukaryota</taxon>
        <taxon>Viridiplantae</taxon>
        <taxon>Streptophyta</taxon>
        <taxon>Embryophyta</taxon>
        <taxon>Marchantiophyta</taxon>
        <taxon>Marchantiopsida</taxon>
        <taxon>Marchantiidae</taxon>
        <taxon>Marchantiales</taxon>
        <taxon>Marchantiaceae</taxon>
        <taxon>Marchantia</taxon>
    </lineage>
</organism>
<dbReference type="Proteomes" id="UP000077202">
    <property type="component" value="Unassembled WGS sequence"/>
</dbReference>
<accession>A0A176WLQ5</accession>
<evidence type="ECO:0000313" key="3">
    <source>
        <dbReference type="Proteomes" id="UP000077202"/>
    </source>
</evidence>
<dbReference type="Gene3D" id="2.60.110.10">
    <property type="entry name" value="Thaumatin"/>
    <property type="match status" value="1"/>
</dbReference>
<dbReference type="Pfam" id="PF00314">
    <property type="entry name" value="Thaumatin"/>
    <property type="match status" value="1"/>
</dbReference>
<dbReference type="InterPro" id="IPR001938">
    <property type="entry name" value="Thaumatin"/>
</dbReference>
<dbReference type="EMBL" id="LVLJ01000668">
    <property type="protein sequence ID" value="OAE33315.1"/>
    <property type="molecule type" value="Genomic_DNA"/>
</dbReference>
<dbReference type="PANTHER" id="PTHR31013:SF2">
    <property type="entry name" value="THAUMATIN-LIKE PROTEIN"/>
    <property type="match status" value="1"/>
</dbReference>
<dbReference type="PROSITE" id="PS51367">
    <property type="entry name" value="THAUMATIN_2"/>
    <property type="match status" value="1"/>
</dbReference>
<feature type="chain" id="PRO_5008052596" evidence="1">
    <location>
        <begin position="25"/>
        <end position="399"/>
    </location>
</feature>
<keyword evidence="3" id="KW-1185">Reference proteome</keyword>
<dbReference type="InterPro" id="IPR037176">
    <property type="entry name" value="Osmotin/thaumatin-like_sf"/>
</dbReference>
<dbReference type="SMART" id="SM00205">
    <property type="entry name" value="THN"/>
    <property type="match status" value="1"/>
</dbReference>
<reference evidence="2" key="1">
    <citation type="submission" date="2016-03" db="EMBL/GenBank/DDBJ databases">
        <title>Mechanisms controlling the formation of the plant cell surface in tip-growing cells are functionally conserved among land plants.</title>
        <authorList>
            <person name="Honkanen S."/>
            <person name="Jones V.A."/>
            <person name="Morieri G."/>
            <person name="Champion C."/>
            <person name="Hetherington A.J."/>
            <person name="Kelly S."/>
            <person name="Saint-Marcoux D."/>
            <person name="Proust H."/>
            <person name="Prescott H."/>
            <person name="Dolan L."/>
        </authorList>
    </citation>
    <scope>NUCLEOTIDE SEQUENCE [LARGE SCALE GENOMIC DNA]</scope>
    <source>
        <tissue evidence="2">Whole gametophyte</tissue>
    </source>
</reference>
<sequence length="399" mass="42153">MAPVALKLFVVLVLASVAIDAVHGCGINVRNACGYSVTTCAQNQQNRVNQYNLGPGASVWLDFGSGCKWIAGTVWASVKGQCAAPSSAFAANDRNLANLAEFTIGDGSGSDFYDLSNVNAYTIPLSIRVINRVGGGDNLNDFRCGAPKCVINDIRGFCKGNNQLVTLPSGALSCINTDGTNGRGPTDGTRLFKQACQDSYSYNYDDPTSTFTCGTGSNYEVTFCPGNGLSVLVLVSCLSTVVGRNLNLEATLVTSRGWCNSQDVYSFLNICGSIPEPYWGQRSCCGGALETIRACGDPQPCESQYTEAIRKNCNGFCLPPVQGTDSATNEGVVTDSPVCADSIVRTVLGICDVFPYWGQKACCGSALETIKACGYPRPCESKFAAHIEEKCGDLCGLGL</sequence>
<evidence type="ECO:0000256" key="1">
    <source>
        <dbReference type="SAM" id="SignalP"/>
    </source>
</evidence>
<feature type="signal peptide" evidence="1">
    <location>
        <begin position="1"/>
        <end position="24"/>
    </location>
</feature>
<dbReference type="PRINTS" id="PR00347">
    <property type="entry name" value="THAUMATIN"/>
</dbReference>
<proteinExistence type="predicted"/>
<name>A0A176WLQ5_MARPO</name>
<keyword evidence="1" id="KW-0732">Signal</keyword>
<dbReference type="AlphaFoldDB" id="A0A176WLQ5"/>
<evidence type="ECO:0000313" key="2">
    <source>
        <dbReference type="EMBL" id="OAE33315.1"/>
    </source>
</evidence>
<gene>
    <name evidence="2" type="ORF">AXG93_1200s1770</name>
</gene>
<dbReference type="PANTHER" id="PTHR31013">
    <property type="entry name" value="THAUMATIN FAMILY PROTEIN-RELATED"/>
    <property type="match status" value="1"/>
</dbReference>
<comment type="caution">
    <text evidence="2">The sequence shown here is derived from an EMBL/GenBank/DDBJ whole genome shotgun (WGS) entry which is preliminary data.</text>
</comment>
<dbReference type="SUPFAM" id="SSF49870">
    <property type="entry name" value="Osmotin, thaumatin-like protein"/>
    <property type="match status" value="1"/>
</dbReference>
<protein>
    <submittedName>
        <fullName evidence="2">Uncharacterized protein</fullName>
    </submittedName>
</protein>